<dbReference type="PROSITE" id="PS50983">
    <property type="entry name" value="FE_B12_PBP"/>
    <property type="match status" value="1"/>
</dbReference>
<keyword evidence="3" id="KW-0813">Transport</keyword>
<dbReference type="Proteomes" id="UP000278422">
    <property type="component" value="Unassembled WGS sequence"/>
</dbReference>
<evidence type="ECO:0000256" key="2">
    <source>
        <dbReference type="ARBA" id="ARBA00008814"/>
    </source>
</evidence>
<keyword evidence="8" id="KW-1185">Reference proteome</keyword>
<dbReference type="PANTHER" id="PTHR30532:SF25">
    <property type="entry name" value="IRON(III) DICITRATE-BINDING PERIPLASMIC PROTEIN"/>
    <property type="match status" value="1"/>
</dbReference>
<feature type="region of interest" description="Disordered" evidence="5">
    <location>
        <begin position="249"/>
        <end position="269"/>
    </location>
</feature>
<evidence type="ECO:0000313" key="7">
    <source>
        <dbReference type="EMBL" id="RRQ04874.1"/>
    </source>
</evidence>
<dbReference type="InterPro" id="IPR002491">
    <property type="entry name" value="ABC_transptr_periplasmic_BD"/>
</dbReference>
<feature type="region of interest" description="Disordered" evidence="5">
    <location>
        <begin position="1"/>
        <end position="28"/>
    </location>
</feature>
<gene>
    <name evidence="7" type="ORF">CXF42_03645</name>
</gene>
<sequence>MQHSEETRSMPHLRYASTPPPRAARRPSRHPAVAVLAAVLAALVAAVTLTACGGTGATVAGETRTVTDVEGTTVTVPAAPQRVVALSEPALDGLLALDVTPVGVVAGRGQRAVSPYLPESARTLPLVGRVGQPNFEAIGTVRPDLILIDGTSVNNNPPMIAQLRQIAPVVYTGYAGGDWRENFRRIADAVNLGDRADGVLGRYDDEARTLAGELGRYADKTFSIVRWQGNSASLILNDLPPGRALKDVGLRRPPAQDRDGRGHSEPVSEENLRDIDADYMFFGTLGGSSVANPDAGGAADVEGARSALEDARSRPAFAALRAVTEDHVIPVDGSSWTSTGGPLLMTSILRDIREDLL</sequence>
<dbReference type="AlphaFoldDB" id="A0A3R8PLQ6"/>
<dbReference type="PANTHER" id="PTHR30532">
    <property type="entry name" value="IRON III DICITRATE-BINDING PERIPLASMIC PROTEIN"/>
    <property type="match status" value="1"/>
</dbReference>
<dbReference type="RefSeq" id="WP_125174793.1">
    <property type="nucleotide sequence ID" value="NZ_JBHYBM010000030.1"/>
</dbReference>
<evidence type="ECO:0000256" key="4">
    <source>
        <dbReference type="ARBA" id="ARBA00022729"/>
    </source>
</evidence>
<dbReference type="Gene3D" id="3.40.50.1980">
    <property type="entry name" value="Nitrogenase molybdenum iron protein domain"/>
    <property type="match status" value="2"/>
</dbReference>
<dbReference type="SUPFAM" id="SSF53807">
    <property type="entry name" value="Helical backbone' metal receptor"/>
    <property type="match status" value="1"/>
</dbReference>
<evidence type="ECO:0000256" key="3">
    <source>
        <dbReference type="ARBA" id="ARBA00022448"/>
    </source>
</evidence>
<organism evidence="7 8">
    <name type="scientific">Corynebacterium bovis</name>
    <dbReference type="NCBI Taxonomy" id="36808"/>
    <lineage>
        <taxon>Bacteria</taxon>
        <taxon>Bacillati</taxon>
        <taxon>Actinomycetota</taxon>
        <taxon>Actinomycetes</taxon>
        <taxon>Mycobacteriales</taxon>
        <taxon>Corynebacteriaceae</taxon>
        <taxon>Corynebacterium</taxon>
    </lineage>
</organism>
<dbReference type="Pfam" id="PF01497">
    <property type="entry name" value="Peripla_BP_2"/>
    <property type="match status" value="1"/>
</dbReference>
<comment type="caution">
    <text evidence="7">The sequence shown here is derived from an EMBL/GenBank/DDBJ whole genome shotgun (WGS) entry which is preliminary data.</text>
</comment>
<name>A0A3R8PLQ6_9CORY</name>
<feature type="domain" description="Fe/B12 periplasmic-binding" evidence="6">
    <location>
        <begin position="82"/>
        <end position="357"/>
    </location>
</feature>
<comment type="similarity">
    <text evidence="2">Belongs to the bacterial solute-binding protein 8 family.</text>
</comment>
<proteinExistence type="inferred from homology"/>
<dbReference type="GO" id="GO:1901678">
    <property type="term" value="P:iron coordination entity transport"/>
    <property type="evidence" value="ECO:0007669"/>
    <property type="project" value="UniProtKB-ARBA"/>
</dbReference>
<dbReference type="InterPro" id="IPR051313">
    <property type="entry name" value="Bact_iron-sidero_bind"/>
</dbReference>
<accession>A0A3R8PLQ6</accession>
<dbReference type="EMBL" id="PQNQ01000006">
    <property type="protein sequence ID" value="RRQ04874.1"/>
    <property type="molecule type" value="Genomic_DNA"/>
</dbReference>
<evidence type="ECO:0000256" key="1">
    <source>
        <dbReference type="ARBA" id="ARBA00004196"/>
    </source>
</evidence>
<dbReference type="GO" id="GO:0030288">
    <property type="term" value="C:outer membrane-bounded periplasmic space"/>
    <property type="evidence" value="ECO:0007669"/>
    <property type="project" value="TreeGrafter"/>
</dbReference>
<reference evidence="7 8" key="1">
    <citation type="submission" date="2018-01" db="EMBL/GenBank/DDBJ databases">
        <title>Twenty Corynebacterium bovis Genomes.</title>
        <authorList>
            <person name="Gulvik C.A."/>
        </authorList>
    </citation>
    <scope>NUCLEOTIDE SEQUENCE [LARGE SCALE GENOMIC DNA]</scope>
    <source>
        <strain evidence="7 8">16-2004</strain>
    </source>
</reference>
<evidence type="ECO:0000259" key="6">
    <source>
        <dbReference type="PROSITE" id="PS50983"/>
    </source>
</evidence>
<protein>
    <submittedName>
        <fullName evidence="7">Iron siderophore ABC transporter substrate-binding protein</fullName>
    </submittedName>
</protein>
<evidence type="ECO:0000313" key="8">
    <source>
        <dbReference type="Proteomes" id="UP000278422"/>
    </source>
</evidence>
<keyword evidence="4" id="KW-0732">Signal</keyword>
<evidence type="ECO:0000256" key="5">
    <source>
        <dbReference type="SAM" id="MobiDB-lite"/>
    </source>
</evidence>
<dbReference type="CDD" id="cd01146">
    <property type="entry name" value="FhuD"/>
    <property type="match status" value="1"/>
</dbReference>
<comment type="subcellular location">
    <subcellularLocation>
        <location evidence="1">Cell envelope</location>
    </subcellularLocation>
</comment>